<gene>
    <name evidence="3" type="ORF">BKA59DRAFT_539421</name>
</gene>
<evidence type="ECO:0000313" key="3">
    <source>
        <dbReference type="EMBL" id="KAH7261740.1"/>
    </source>
</evidence>
<proteinExistence type="predicted"/>
<feature type="region of interest" description="Disordered" evidence="1">
    <location>
        <begin position="114"/>
        <end position="154"/>
    </location>
</feature>
<keyword evidence="4" id="KW-1185">Reference proteome</keyword>
<accession>A0A8K0S7R7</accession>
<protein>
    <recommendedName>
        <fullName evidence="2">C2H2-type domain-containing protein</fullName>
    </recommendedName>
</protein>
<dbReference type="InterPro" id="IPR054464">
    <property type="entry name" value="ULD_fung"/>
</dbReference>
<dbReference type="Proteomes" id="UP000813427">
    <property type="component" value="Unassembled WGS sequence"/>
</dbReference>
<dbReference type="PANTHER" id="PTHR35391:SF7">
    <property type="entry name" value="C2H2-TYPE DOMAIN-CONTAINING PROTEIN"/>
    <property type="match status" value="1"/>
</dbReference>
<dbReference type="OrthoDB" id="6133115at2759"/>
<name>A0A8K0S7R7_9HYPO</name>
<evidence type="ECO:0000256" key="1">
    <source>
        <dbReference type="SAM" id="MobiDB-lite"/>
    </source>
</evidence>
<feature type="compositionally biased region" description="Basic and acidic residues" evidence="1">
    <location>
        <begin position="810"/>
        <end position="827"/>
    </location>
</feature>
<feature type="compositionally biased region" description="Acidic residues" evidence="1">
    <location>
        <begin position="137"/>
        <end position="147"/>
    </location>
</feature>
<feature type="region of interest" description="Disordered" evidence="1">
    <location>
        <begin position="500"/>
        <end position="562"/>
    </location>
</feature>
<dbReference type="AlphaFoldDB" id="A0A8K0S7R7"/>
<dbReference type="Pfam" id="PF22893">
    <property type="entry name" value="ULD_2"/>
    <property type="match status" value="1"/>
</dbReference>
<evidence type="ECO:0000313" key="4">
    <source>
        <dbReference type="Proteomes" id="UP000813427"/>
    </source>
</evidence>
<feature type="compositionally biased region" description="Basic and acidic residues" evidence="1">
    <location>
        <begin position="838"/>
        <end position="853"/>
    </location>
</feature>
<feature type="compositionally biased region" description="Basic and acidic residues" evidence="1">
    <location>
        <begin position="502"/>
        <end position="524"/>
    </location>
</feature>
<dbReference type="Pfam" id="PF26082">
    <property type="entry name" value="zf-C2H2_AcuF"/>
    <property type="match status" value="1"/>
</dbReference>
<dbReference type="PROSITE" id="PS00028">
    <property type="entry name" value="ZINC_FINGER_C2H2_1"/>
    <property type="match status" value="1"/>
</dbReference>
<feature type="region of interest" description="Disordered" evidence="1">
    <location>
        <begin position="774"/>
        <end position="853"/>
    </location>
</feature>
<comment type="caution">
    <text evidence="3">The sequence shown here is derived from an EMBL/GenBank/DDBJ whole genome shotgun (WGS) entry which is preliminary data.</text>
</comment>
<sequence>MNEKQQLRTIAKHVFKALESFRDLNTSLTKLASSSEPANPTNSIDFKTRLENDFLRFKMWVGNQAAHQTGPSSLDHRLREAPHLHEQVIYLLKDICESLQDAISLATEEFPFLDRDGRGGEKQEEQNTEPSPHSLNDDDDDDSDFSDLDSNSSPISGPSTFFADVGEAIDCLLRLSVAIANPAPHERFRKLGAGLDEDISFYEPHDIAYVKDKFPHIDDSLAKILGKFITRRRRFFKYRRAHHTRLASNLESDEKTDTSRTEIVQKTVASSLPEQFKTMTNFDPQANVIDEDVRSDTGISQTSYATSAGFLIENQDDQARDLPPPLRVPSIPNAGEDGIFECPFCYRMIAAKSRTAWKRHVFGDLRPFTCLFSQCTESNVDFDRRHNWQLHVSKYHWSSWHCPFKCEGSFSSVTELSRHVEEKHLPTGGEQELRAIVSLGERAAPTDTTNQCPVCGSTVSGLKNLEEQIPAGDAASDEQISAQSSLGVSSQSSLQAGSFILEGERMPLQGEEKEGEEKEEEKENASSTGDNNSIQGASLVQARAEKRPTTLGSTSENSKDIISPAVMQNISMTKEDKSKVIDGRLAWFRHQVASVVASNMELEKLIEMEAGRLKGDLVEGPSCKGIIQLYEQMVQVARRQVGELKSVPGLRDLSELSLEESRQLLATIRDDWIKLKATLEKVELSFGNLKAKGMDQTGVSHAEDAGEVSARLADLEGEVSDSSKSSAYIQPIMSMAAMRQREMEMGLREGLAMLKLGNARMKEEDARMEAIVKREKEDATEHTETPLLTPEYEAEVGPKQPVANATKNLNLEDDKTIAQIREEKSDSPSKTPFTEYSEQDRHSRSDSKEEPPIKFKDAVGRKFSFPFHLVRTWTGMRDLIEQAFMNVDVLGPHVMEGHYDLIGPDGEIILRSMWEQVVQPDWAVTMTMWPMETQFRGKRSRNSKKFYYARH</sequence>
<evidence type="ECO:0000259" key="2">
    <source>
        <dbReference type="PROSITE" id="PS00028"/>
    </source>
</evidence>
<feature type="compositionally biased region" description="Polar residues" evidence="1">
    <location>
        <begin position="525"/>
        <end position="538"/>
    </location>
</feature>
<feature type="compositionally biased region" description="Basic and acidic residues" evidence="1">
    <location>
        <begin position="114"/>
        <end position="125"/>
    </location>
</feature>
<dbReference type="EMBL" id="JAGPXF010000001">
    <property type="protein sequence ID" value="KAH7261740.1"/>
    <property type="molecule type" value="Genomic_DNA"/>
</dbReference>
<feature type="domain" description="C2H2-type" evidence="2">
    <location>
        <begin position="402"/>
        <end position="424"/>
    </location>
</feature>
<feature type="compositionally biased region" description="Basic and acidic residues" evidence="1">
    <location>
        <begin position="774"/>
        <end position="784"/>
    </location>
</feature>
<dbReference type="InterPro" id="IPR013087">
    <property type="entry name" value="Znf_C2H2_type"/>
</dbReference>
<organism evidence="3 4">
    <name type="scientific">Fusarium tricinctum</name>
    <dbReference type="NCBI Taxonomy" id="61284"/>
    <lineage>
        <taxon>Eukaryota</taxon>
        <taxon>Fungi</taxon>
        <taxon>Dikarya</taxon>
        <taxon>Ascomycota</taxon>
        <taxon>Pezizomycotina</taxon>
        <taxon>Sordariomycetes</taxon>
        <taxon>Hypocreomycetidae</taxon>
        <taxon>Hypocreales</taxon>
        <taxon>Nectriaceae</taxon>
        <taxon>Fusarium</taxon>
        <taxon>Fusarium tricinctum species complex</taxon>
    </lineage>
</organism>
<reference evidence="3" key="1">
    <citation type="journal article" date="2021" name="Nat. Commun.">
        <title>Genetic determinants of endophytism in the Arabidopsis root mycobiome.</title>
        <authorList>
            <person name="Mesny F."/>
            <person name="Miyauchi S."/>
            <person name="Thiergart T."/>
            <person name="Pickel B."/>
            <person name="Atanasova L."/>
            <person name="Karlsson M."/>
            <person name="Huettel B."/>
            <person name="Barry K.W."/>
            <person name="Haridas S."/>
            <person name="Chen C."/>
            <person name="Bauer D."/>
            <person name="Andreopoulos W."/>
            <person name="Pangilinan J."/>
            <person name="LaButti K."/>
            <person name="Riley R."/>
            <person name="Lipzen A."/>
            <person name="Clum A."/>
            <person name="Drula E."/>
            <person name="Henrissat B."/>
            <person name="Kohler A."/>
            <person name="Grigoriev I.V."/>
            <person name="Martin F.M."/>
            <person name="Hacquard S."/>
        </authorList>
    </citation>
    <scope>NUCLEOTIDE SEQUENCE</scope>
    <source>
        <strain evidence="3">MPI-SDFR-AT-0068</strain>
    </source>
</reference>
<dbReference type="InterPro" id="IPR058925">
    <property type="entry name" value="zf-C2H2_AcuF"/>
</dbReference>
<dbReference type="PANTHER" id="PTHR35391">
    <property type="entry name" value="C2H2-TYPE DOMAIN-CONTAINING PROTEIN-RELATED"/>
    <property type="match status" value="1"/>
</dbReference>